<dbReference type="AlphaFoldDB" id="A0A9Q0LQP6"/>
<dbReference type="Gene3D" id="1.25.40.10">
    <property type="entry name" value="Tetratricopeptide repeat domain"/>
    <property type="match status" value="2"/>
</dbReference>
<dbReference type="Pfam" id="PF09295">
    <property type="entry name" value="ChAPs"/>
    <property type="match status" value="2"/>
</dbReference>
<keyword evidence="2" id="KW-1185">Reference proteome</keyword>
<dbReference type="GO" id="GO:0006893">
    <property type="term" value="P:Golgi to plasma membrane transport"/>
    <property type="evidence" value="ECO:0007669"/>
    <property type="project" value="TreeGrafter"/>
</dbReference>
<reference evidence="1" key="1">
    <citation type="submission" date="2022-10" db="EMBL/GenBank/DDBJ databases">
        <title>Novel sulphate-reducing endosymbionts in the free-living metamonad Anaeramoeba.</title>
        <authorList>
            <person name="Jerlstrom-Hultqvist J."/>
            <person name="Cepicka I."/>
            <person name="Gallot-Lavallee L."/>
            <person name="Salas-Leiva D."/>
            <person name="Curtis B.A."/>
            <person name="Zahonova K."/>
            <person name="Pipaliya S."/>
            <person name="Dacks J."/>
            <person name="Roger A.J."/>
        </authorList>
    </citation>
    <scope>NUCLEOTIDE SEQUENCE</scope>
    <source>
        <strain evidence="1">BMAN</strain>
    </source>
</reference>
<dbReference type="SUPFAM" id="SSF48452">
    <property type="entry name" value="TPR-like"/>
    <property type="match status" value="1"/>
</dbReference>
<dbReference type="EMBL" id="JAPDFW010000059">
    <property type="protein sequence ID" value="KAJ5077212.1"/>
    <property type="molecule type" value="Genomic_DNA"/>
</dbReference>
<sequence length="891" mass="104475">MSETLSFTQEIIETTLGECFKYRQKEIKEIKGGFGPPDLCHIIKSTISKKSRKIVGFYHQVIGVDTSNLASIASYFGRLINSQEKSKIFHKSWSVLSGTYCVYNAFSRIDFHVHFLLPGKFHCYFLDSKGNKLSFEDLSSQIALRISSKNREIENISKNSFLENNINNNNNSNNNNANQNIYPSGNEEDKFIEINFEDEIKILITNIIENSPKKNVSEKITQNIDMEKIQSEIWEELYLSSLLRFSEIRKINIYKYFPVIKIVKDIEDTKSEQKKIEIFSKMFFKGKNVGCSHPRLMATNGDNLLIKALKNYFFQTFRFKTAIKFFSQFLDQEPEISIPLSKAHLKLGHKKRALSIIRNAFKKNKNSIPLIIQYSKLLAKNGFFQKALNLTKKLVSVAPYFPDAFLILAKIEMRMKNYHGVFTALNSIPFEQNNNLSSNKILHTQNYFPFPTKIVFPNKKKYKINTEYLNTSQNKKSIKNHQSTIFSEKFPGTSIKNHLEKKIYSILVDLSNSFEWQKIMDFKSQVFLNNIRSSNPQPNQTFGEYVEYNFDDYNRNFSNRKNRSYKINEKNNLEFETKSQNNKTNLFDYHKNQIEDAKQNQIEIEIDIDIDIDIDIEKTNENFIQNLSENSNKENLLSNGTTETEDEDGDDYNKLKMCYFDLNNFLSDDFADFSSDKEKNQIKQNQSTTNYSKIKNAPTSLIIPNYLKLECQLWFEDMIKFLNKDLKKFQFHLQKIKKFNPETQIEVNEYSAEYYEIIGDFTFRLKNYTFAKKAYSHGIRVTGSKISDQNIHIFRKLIILNSKRGTAKEVFILANRLKFFLDNRKLPFVESMLFKQTFYNSIFRIFFRFGSKCLDEMINTKTEKIKNSIAHPKILRLISQAKSLQIDEIER</sequence>
<dbReference type="InterPro" id="IPR011990">
    <property type="entry name" value="TPR-like_helical_dom_sf"/>
</dbReference>
<organism evidence="1 2">
    <name type="scientific">Anaeramoeba ignava</name>
    <name type="common">Anaerobic marine amoeba</name>
    <dbReference type="NCBI Taxonomy" id="1746090"/>
    <lineage>
        <taxon>Eukaryota</taxon>
        <taxon>Metamonada</taxon>
        <taxon>Anaeramoebidae</taxon>
        <taxon>Anaeramoeba</taxon>
    </lineage>
</organism>
<evidence type="ECO:0000313" key="2">
    <source>
        <dbReference type="Proteomes" id="UP001149090"/>
    </source>
</evidence>
<dbReference type="Proteomes" id="UP001149090">
    <property type="component" value="Unassembled WGS sequence"/>
</dbReference>
<gene>
    <name evidence="1" type="ORF">M0811_00532</name>
</gene>
<dbReference type="PANTHER" id="PTHR31975:SF1">
    <property type="entry name" value="BUD SITE SELECTION PROTEIN 7-RELATED"/>
    <property type="match status" value="1"/>
</dbReference>
<dbReference type="GO" id="GO:0034044">
    <property type="term" value="C:exomer complex"/>
    <property type="evidence" value="ECO:0007669"/>
    <property type="project" value="UniProtKB-ARBA"/>
</dbReference>
<name>A0A9Q0LQP6_ANAIG</name>
<evidence type="ECO:0000313" key="1">
    <source>
        <dbReference type="EMBL" id="KAJ5077212.1"/>
    </source>
</evidence>
<dbReference type="OrthoDB" id="434695at2759"/>
<comment type="caution">
    <text evidence="1">The sequence shown here is derived from an EMBL/GenBank/DDBJ whole genome shotgun (WGS) entry which is preliminary data.</text>
</comment>
<protein>
    <submittedName>
        <fullName evidence="1">Bud site selection protein</fullName>
    </submittedName>
</protein>
<dbReference type="PANTHER" id="PTHR31975">
    <property type="entry name" value="BUD SITE SELECTION PROTEIN 7-RELATED"/>
    <property type="match status" value="1"/>
</dbReference>
<proteinExistence type="predicted"/>
<dbReference type="InterPro" id="IPR015374">
    <property type="entry name" value="ChAPs"/>
</dbReference>
<accession>A0A9Q0LQP6</accession>